<sequence>MFVMYPFNPSHCASSAIFSSDIETFTSFSIFKNLLYPRLFILSLVIFPEA</sequence>
<dbReference type="EMBL" id="AMCI01003722">
    <property type="protein sequence ID" value="EJW99626.1"/>
    <property type="molecule type" value="Genomic_DNA"/>
</dbReference>
<protein>
    <submittedName>
        <fullName evidence="1">Uncharacterized protein</fullName>
    </submittedName>
</protein>
<comment type="caution">
    <text evidence="1">The sequence shown here is derived from an EMBL/GenBank/DDBJ whole genome shotgun (WGS) entry which is preliminary data.</text>
</comment>
<reference evidence="1" key="1">
    <citation type="journal article" date="2012" name="PLoS ONE">
        <title>Gene sets for utilization of primary and secondary nutrition supplies in the distal gut of endangered iberian lynx.</title>
        <authorList>
            <person name="Alcaide M."/>
            <person name="Messina E."/>
            <person name="Richter M."/>
            <person name="Bargiela R."/>
            <person name="Peplies J."/>
            <person name="Huws S.A."/>
            <person name="Newbold C.J."/>
            <person name="Golyshin P.N."/>
            <person name="Simon M.A."/>
            <person name="Lopez G."/>
            <person name="Yakimov M.M."/>
            <person name="Ferrer M."/>
        </authorList>
    </citation>
    <scope>NUCLEOTIDE SEQUENCE</scope>
</reference>
<name>J9FXC4_9ZZZZ</name>
<gene>
    <name evidence="1" type="ORF">EVA_12266</name>
</gene>
<evidence type="ECO:0000313" key="1">
    <source>
        <dbReference type="EMBL" id="EJW99626.1"/>
    </source>
</evidence>
<organism evidence="1">
    <name type="scientific">gut metagenome</name>
    <dbReference type="NCBI Taxonomy" id="749906"/>
    <lineage>
        <taxon>unclassified sequences</taxon>
        <taxon>metagenomes</taxon>
        <taxon>organismal metagenomes</taxon>
    </lineage>
</organism>
<accession>J9FXC4</accession>
<proteinExistence type="predicted"/>
<dbReference type="AlphaFoldDB" id="J9FXC4"/>